<dbReference type="InterPro" id="IPR036291">
    <property type="entry name" value="NAD(P)-bd_dom_sf"/>
</dbReference>
<dbReference type="InterPro" id="IPR029903">
    <property type="entry name" value="RmlD-like-bd"/>
</dbReference>
<protein>
    <recommendedName>
        <fullName evidence="2">dTDP-4-dehydrorhamnose reductase</fullName>
        <ecNumber evidence="2">1.1.1.133</ecNumber>
    </recommendedName>
</protein>
<accession>A0A7C4Q3E2</accession>
<dbReference type="UniPathway" id="UPA00124"/>
<keyword evidence="2" id="KW-0521">NADP</keyword>
<evidence type="ECO:0000313" key="4">
    <source>
        <dbReference type="EMBL" id="HGS88447.1"/>
    </source>
</evidence>
<dbReference type="InterPro" id="IPR005913">
    <property type="entry name" value="dTDP_dehydrorham_reduct"/>
</dbReference>
<sequence>MMRILVTGASGLLGLNFALRYHADHQVSGVVHRNSLRNPPFHQIAADLTEPSSLEAVLEQTQPQVVLHCAAMANVDECERQPQRAFQVNAELPAALARAAARHGFRLVHLSTDAVFDGQRGDYTEEDTPHPLSVYARSKWQAEQQVLEACPQAIVARVNFYGWSLSGQRSLGEFFFYNLKEGRPVRGFTDVFFCPLEATQLADLLLRLVKKGAEGLFHVVSSQCQSKYQFGVSIARRFGLDESLIEPVSVMEGGLVARRSPNLRLRTEKLCAALGEPPPNQAAALDRFYQLYLDGYPQRVRSLADGRLTQSV</sequence>
<evidence type="ECO:0000259" key="3">
    <source>
        <dbReference type="Pfam" id="PF04321"/>
    </source>
</evidence>
<dbReference type="CDD" id="cd05254">
    <property type="entry name" value="dTDP_HR_like_SDR_e"/>
    <property type="match status" value="1"/>
</dbReference>
<comment type="similarity">
    <text evidence="1 2">Belongs to the dTDP-4-dehydrorhamnose reductase family.</text>
</comment>
<reference evidence="4" key="1">
    <citation type="journal article" date="2020" name="mSystems">
        <title>Genome- and Community-Level Interaction Insights into Carbon Utilization and Element Cycling Functions of Hydrothermarchaeota in Hydrothermal Sediment.</title>
        <authorList>
            <person name="Zhou Z."/>
            <person name="Liu Y."/>
            <person name="Xu W."/>
            <person name="Pan J."/>
            <person name="Luo Z.H."/>
            <person name="Li M."/>
        </authorList>
    </citation>
    <scope>NUCLEOTIDE SEQUENCE [LARGE SCALE GENOMIC DNA]</scope>
    <source>
        <strain evidence="4">SpSt-556</strain>
    </source>
</reference>
<dbReference type="GO" id="GO:0019305">
    <property type="term" value="P:dTDP-rhamnose biosynthetic process"/>
    <property type="evidence" value="ECO:0007669"/>
    <property type="project" value="UniProtKB-UniPathway"/>
</dbReference>
<evidence type="ECO:0000256" key="1">
    <source>
        <dbReference type="ARBA" id="ARBA00010944"/>
    </source>
</evidence>
<dbReference type="Pfam" id="PF04321">
    <property type="entry name" value="RmlD_sub_bind"/>
    <property type="match status" value="1"/>
</dbReference>
<dbReference type="EC" id="1.1.1.133" evidence="2"/>
<gene>
    <name evidence="4" type="ORF">ENT17_12660</name>
</gene>
<proteinExistence type="inferred from homology"/>
<dbReference type="AlphaFoldDB" id="A0A7C4Q3E2"/>
<organism evidence="4">
    <name type="scientific">Bellilinea caldifistulae</name>
    <dbReference type="NCBI Taxonomy" id="360411"/>
    <lineage>
        <taxon>Bacteria</taxon>
        <taxon>Bacillati</taxon>
        <taxon>Chloroflexota</taxon>
        <taxon>Anaerolineae</taxon>
        <taxon>Anaerolineales</taxon>
        <taxon>Anaerolineaceae</taxon>
        <taxon>Bellilinea</taxon>
    </lineage>
</organism>
<comment type="caution">
    <text evidence="4">The sequence shown here is derived from an EMBL/GenBank/DDBJ whole genome shotgun (WGS) entry which is preliminary data.</text>
</comment>
<feature type="domain" description="RmlD-like substrate binding" evidence="3">
    <location>
        <begin position="2"/>
        <end position="290"/>
    </location>
</feature>
<dbReference type="PANTHER" id="PTHR10491">
    <property type="entry name" value="DTDP-4-DEHYDRORHAMNOSE REDUCTASE"/>
    <property type="match status" value="1"/>
</dbReference>
<name>A0A7C4Q3E2_9CHLR</name>
<evidence type="ECO:0000256" key="2">
    <source>
        <dbReference type="RuleBase" id="RU364082"/>
    </source>
</evidence>
<dbReference type="SUPFAM" id="SSF51735">
    <property type="entry name" value="NAD(P)-binding Rossmann-fold domains"/>
    <property type="match status" value="1"/>
</dbReference>
<dbReference type="PANTHER" id="PTHR10491:SF4">
    <property type="entry name" value="METHIONINE ADENOSYLTRANSFERASE 2 SUBUNIT BETA"/>
    <property type="match status" value="1"/>
</dbReference>
<keyword evidence="2" id="KW-0560">Oxidoreductase</keyword>
<dbReference type="Gene3D" id="3.40.50.720">
    <property type="entry name" value="NAD(P)-binding Rossmann-like Domain"/>
    <property type="match status" value="1"/>
</dbReference>
<dbReference type="GO" id="GO:0008831">
    <property type="term" value="F:dTDP-4-dehydrorhamnose reductase activity"/>
    <property type="evidence" value="ECO:0007669"/>
    <property type="project" value="UniProtKB-EC"/>
</dbReference>
<dbReference type="EMBL" id="DSXR01000127">
    <property type="protein sequence ID" value="HGS88447.1"/>
    <property type="molecule type" value="Genomic_DNA"/>
</dbReference>
<comment type="function">
    <text evidence="2">Catalyzes the reduction of dTDP-6-deoxy-L-lyxo-4-hexulose to yield dTDP-L-rhamnose.</text>
</comment>
<comment type="pathway">
    <text evidence="2">Carbohydrate biosynthesis; dTDP-L-rhamnose biosynthesis.</text>
</comment>